<dbReference type="AlphaFoldDB" id="A0A814MJL5"/>
<proteinExistence type="predicted"/>
<keyword evidence="2" id="KW-1185">Reference proteome</keyword>
<gene>
    <name evidence="1" type="ORF">OXX778_LOCUS20096</name>
</gene>
<dbReference type="Proteomes" id="UP000663879">
    <property type="component" value="Unassembled WGS sequence"/>
</dbReference>
<accession>A0A814MJL5</accession>
<evidence type="ECO:0000313" key="1">
    <source>
        <dbReference type="EMBL" id="CAF1078900.1"/>
    </source>
</evidence>
<evidence type="ECO:0000313" key="2">
    <source>
        <dbReference type="Proteomes" id="UP000663879"/>
    </source>
</evidence>
<reference evidence="1" key="1">
    <citation type="submission" date="2021-02" db="EMBL/GenBank/DDBJ databases">
        <authorList>
            <person name="Nowell W R."/>
        </authorList>
    </citation>
    <scope>NUCLEOTIDE SEQUENCE</scope>
    <source>
        <strain evidence="1">Ploen Becks lab</strain>
    </source>
</reference>
<name>A0A814MJL5_9BILA</name>
<sequence length="142" mass="16416">MTYQTSQNQTQSNKSNLKNLENRLQQDLLAYKKVIKLAKTIETRIYRTRVQIENVKQHKFIETINEQSKASSKIPCVPIKPIKSNFTQNTQNQELNLTILNDESKQIVKLQIHSMNEQVKKSQNKNLTNSESLIILTTSVSD</sequence>
<organism evidence="1 2">
    <name type="scientific">Brachionus calyciflorus</name>
    <dbReference type="NCBI Taxonomy" id="104777"/>
    <lineage>
        <taxon>Eukaryota</taxon>
        <taxon>Metazoa</taxon>
        <taxon>Spiralia</taxon>
        <taxon>Gnathifera</taxon>
        <taxon>Rotifera</taxon>
        <taxon>Eurotatoria</taxon>
        <taxon>Monogononta</taxon>
        <taxon>Pseudotrocha</taxon>
        <taxon>Ploima</taxon>
        <taxon>Brachionidae</taxon>
        <taxon>Brachionus</taxon>
    </lineage>
</organism>
<comment type="caution">
    <text evidence="1">The sequence shown here is derived from an EMBL/GenBank/DDBJ whole genome shotgun (WGS) entry which is preliminary data.</text>
</comment>
<dbReference type="EMBL" id="CAJNOC010006481">
    <property type="protein sequence ID" value="CAF1078900.1"/>
    <property type="molecule type" value="Genomic_DNA"/>
</dbReference>
<protein>
    <submittedName>
        <fullName evidence="1">Uncharacterized protein</fullName>
    </submittedName>
</protein>